<organism evidence="1 2">
    <name type="scientific">Nocardioides zeicaulis</name>
    <dbReference type="NCBI Taxonomy" id="1776857"/>
    <lineage>
        <taxon>Bacteria</taxon>
        <taxon>Bacillati</taxon>
        <taxon>Actinomycetota</taxon>
        <taxon>Actinomycetes</taxon>
        <taxon>Propionibacteriales</taxon>
        <taxon>Nocardioidaceae</taxon>
        <taxon>Nocardioides</taxon>
    </lineage>
</organism>
<accession>A0ABV6DWE9</accession>
<protein>
    <recommendedName>
        <fullName evidence="3">Nucleotidyltransferase domain-containing protein</fullName>
    </recommendedName>
</protein>
<proteinExistence type="predicted"/>
<gene>
    <name evidence="1" type="ORF">ACFFJG_01065</name>
</gene>
<dbReference type="Proteomes" id="UP001589698">
    <property type="component" value="Unassembled WGS sequence"/>
</dbReference>
<evidence type="ECO:0000313" key="2">
    <source>
        <dbReference type="Proteomes" id="UP001589698"/>
    </source>
</evidence>
<dbReference type="EMBL" id="JBHLXH010000001">
    <property type="protein sequence ID" value="MFC0221053.1"/>
    <property type="molecule type" value="Genomic_DNA"/>
</dbReference>
<sequence length="120" mass="13236">MLVQGIDERRLARERNGADFVVFIYTGGDAPQTSWAVDSLLITEAVMSEVLQWLTDNLPAGSCWSLGLVHGPAQPSEDTDVDVAWIVGSDVLNISPSDRSRDQQLIAQEMLARRDRVVLL</sequence>
<keyword evidence="2" id="KW-1185">Reference proteome</keyword>
<reference evidence="1 2" key="1">
    <citation type="submission" date="2024-09" db="EMBL/GenBank/DDBJ databases">
        <authorList>
            <person name="Sun Q."/>
            <person name="Mori K."/>
        </authorList>
    </citation>
    <scope>NUCLEOTIDE SEQUENCE [LARGE SCALE GENOMIC DNA]</scope>
    <source>
        <strain evidence="1 2">CCM 8654</strain>
    </source>
</reference>
<comment type="caution">
    <text evidence="1">The sequence shown here is derived from an EMBL/GenBank/DDBJ whole genome shotgun (WGS) entry which is preliminary data.</text>
</comment>
<evidence type="ECO:0008006" key="3">
    <source>
        <dbReference type="Google" id="ProtNLM"/>
    </source>
</evidence>
<dbReference type="RefSeq" id="WP_378516762.1">
    <property type="nucleotide sequence ID" value="NZ_CBCSDI010000003.1"/>
</dbReference>
<evidence type="ECO:0000313" key="1">
    <source>
        <dbReference type="EMBL" id="MFC0221053.1"/>
    </source>
</evidence>
<name>A0ABV6DWE9_9ACTN</name>